<dbReference type="OrthoDB" id="439568at2759"/>
<feature type="compositionally biased region" description="Polar residues" evidence="1">
    <location>
        <begin position="728"/>
        <end position="739"/>
    </location>
</feature>
<feature type="compositionally biased region" description="Polar residues" evidence="1">
    <location>
        <begin position="233"/>
        <end position="248"/>
    </location>
</feature>
<dbReference type="Pfam" id="PF07727">
    <property type="entry name" value="RVT_2"/>
    <property type="match status" value="2"/>
</dbReference>
<dbReference type="AlphaFoldDB" id="A0A5D3BV39"/>
<evidence type="ECO:0000256" key="1">
    <source>
        <dbReference type="SAM" id="MobiDB-lite"/>
    </source>
</evidence>
<sequence length="946" mass="104877">MAYGGRVVCKSNQHQSTSDQGYQVSFNKDICNVMDSSKQSVSQRNKVIGQLLSLGCGADAIIGLPNLTFTTLESCLECPAGKQVKSTHKSVSLPSTSHTLELLHIDLMRPMQIESLGGRRRWDSKSDRGIFLGYSINSRAYRVYNQRTKTVMESVNVIIDDLGKAPKRNIDEEDGVFWDSFSQKTVNEKSELTSLTEETDYSPSHPNTNRIDISTASTSVNHSETCEGEATAPASQHTLEQTANSTDSPKQKFMPPTHIAKNHPSSSIIGDVHSGIATRKKERRDYAKMVANKFKLFQMDVKSAFLNGYLSEEVYMVQPKGLVDPVHHDHVYKLRKVLYGLKQAPRAWYERLSTCTEFLIVQIYVDDIIFGGTSSAYVEQFVDQMKGEFEMSMVWELSFFLGFQIKQEKTRIFFSQEKYAKNLISKFAMDKAKPKRTLAATHLKMTKDIIGEKVDTNLYRSIISSLLYLTASRPDIAFAVGLCARLGRMFDDQKSTSGGCFFLGNNVAAWFSKKQNSVLLSTAEVEYIAAGSNCFQLLWMKQMLDEYGITQSSICQQPIFRRSAYINDYLLIMVATRFKNYPSGISSSNNSSTPSVSESMAPSPSKSATSSKGKRSHAERSTNPPSPITVKKEVPEFSSPQSVRPSVSSSVPKSTSRPEPRVFVETVVLDSDSSDSEDNVVLSTLLHRTRGVRTNQTPSPTKPQSREVSSPKEAPPRTSDHGKYSAAPSFQVSPQTPLPSITEDNDDSDDEDYVPGTEEKTEPEVTSTSTEDYSASHVKDPSDHKSTKDLGESSIPRSTEGPGEFSIPVSPPGHVASSSGAHKWKYVVKRRIADEANIADQYNSCPAILDLIHNAGLIRTVSEVGPFYSRLMRELIMNLPSDFNDPSADEYQKVHIHGICFNVSPELLNTYLGLSLPVDYAVSYPTPERLAEELIGGTVPVWPVDG</sequence>
<dbReference type="Proteomes" id="UP000321947">
    <property type="component" value="Unassembled WGS sequence"/>
</dbReference>
<feature type="compositionally biased region" description="Polar residues" evidence="1">
    <location>
        <begin position="764"/>
        <end position="773"/>
    </location>
</feature>
<feature type="compositionally biased region" description="Low complexity" evidence="1">
    <location>
        <begin position="638"/>
        <end position="655"/>
    </location>
</feature>
<feature type="compositionally biased region" description="Polar residues" evidence="1">
    <location>
        <begin position="692"/>
        <end position="708"/>
    </location>
</feature>
<feature type="domain" description="Retroviral polymerase SH3-like" evidence="3">
    <location>
        <begin position="119"/>
        <end position="167"/>
    </location>
</feature>
<protein>
    <submittedName>
        <fullName evidence="5">Flocculation protein FLO11-like</fullName>
    </submittedName>
</protein>
<feature type="region of interest" description="Disordered" evidence="1">
    <location>
        <begin position="585"/>
        <end position="658"/>
    </location>
</feature>
<dbReference type="SUPFAM" id="SSF56672">
    <property type="entry name" value="DNA/RNA polymerases"/>
    <property type="match status" value="1"/>
</dbReference>
<dbReference type="InterPro" id="IPR043502">
    <property type="entry name" value="DNA/RNA_pol_sf"/>
</dbReference>
<feature type="domain" description="Reverse transcriptase Ty1/copia-type" evidence="2">
    <location>
        <begin position="359"/>
        <end position="437"/>
    </location>
</feature>
<feature type="domain" description="Reverse transcriptase Ty1/copia-type" evidence="2">
    <location>
        <begin position="289"/>
        <end position="354"/>
    </location>
</feature>
<dbReference type="Proteomes" id="UP000321393">
    <property type="component" value="Unassembled WGS sequence"/>
</dbReference>
<feature type="compositionally biased region" description="Basic and acidic residues" evidence="1">
    <location>
        <begin position="714"/>
        <end position="723"/>
    </location>
</feature>
<feature type="region of interest" description="Disordered" evidence="1">
    <location>
        <begin position="684"/>
        <end position="818"/>
    </location>
</feature>
<gene>
    <name evidence="5" type="ORF">E5676_scaffold808G00510</name>
    <name evidence="4" type="ORF">E6C27_scaffold277G00740</name>
</gene>
<dbReference type="PANTHER" id="PTHR11439">
    <property type="entry name" value="GAG-POL-RELATED RETROTRANSPOSON"/>
    <property type="match status" value="1"/>
</dbReference>
<dbReference type="Pfam" id="PF25597">
    <property type="entry name" value="SH3_retrovirus"/>
    <property type="match status" value="1"/>
</dbReference>
<dbReference type="CDD" id="cd09272">
    <property type="entry name" value="RNase_HI_RT_Ty1"/>
    <property type="match status" value="1"/>
</dbReference>
<evidence type="ECO:0000313" key="4">
    <source>
        <dbReference type="EMBL" id="KAA0037483.1"/>
    </source>
</evidence>
<organism evidence="5 7">
    <name type="scientific">Cucumis melo var. makuwa</name>
    <name type="common">Oriental melon</name>
    <dbReference type="NCBI Taxonomy" id="1194695"/>
    <lineage>
        <taxon>Eukaryota</taxon>
        <taxon>Viridiplantae</taxon>
        <taxon>Streptophyta</taxon>
        <taxon>Embryophyta</taxon>
        <taxon>Tracheophyta</taxon>
        <taxon>Spermatophyta</taxon>
        <taxon>Magnoliopsida</taxon>
        <taxon>eudicotyledons</taxon>
        <taxon>Gunneridae</taxon>
        <taxon>Pentapetalae</taxon>
        <taxon>rosids</taxon>
        <taxon>fabids</taxon>
        <taxon>Cucurbitales</taxon>
        <taxon>Cucurbitaceae</taxon>
        <taxon>Benincaseae</taxon>
        <taxon>Cucumis</taxon>
    </lineage>
</organism>
<evidence type="ECO:0000313" key="7">
    <source>
        <dbReference type="Proteomes" id="UP000321947"/>
    </source>
</evidence>
<feature type="compositionally biased region" description="Polar residues" evidence="1">
    <location>
        <begin position="201"/>
        <end position="223"/>
    </location>
</feature>
<feature type="compositionally biased region" description="Basic and acidic residues" evidence="1">
    <location>
        <begin position="777"/>
        <end position="791"/>
    </location>
</feature>
<reference evidence="6 7" key="1">
    <citation type="submission" date="2019-08" db="EMBL/GenBank/DDBJ databases">
        <title>Draft genome sequences of two oriental melons (Cucumis melo L. var makuwa).</title>
        <authorList>
            <person name="Kwon S.-Y."/>
        </authorList>
    </citation>
    <scope>NUCLEOTIDE SEQUENCE [LARGE SCALE GENOMIC DNA]</scope>
    <source>
        <strain evidence="7">cv. Chang Bougi</strain>
        <strain evidence="6">cv. SW 3</strain>
        <tissue evidence="5">Leaf</tissue>
    </source>
</reference>
<evidence type="ECO:0000313" key="6">
    <source>
        <dbReference type="Proteomes" id="UP000321393"/>
    </source>
</evidence>
<dbReference type="PANTHER" id="PTHR11439:SF486">
    <property type="entry name" value="RLK (RECEPTOR-LIKE KINASE) PROTEIN, PUTATIVE-RELATED"/>
    <property type="match status" value="1"/>
</dbReference>
<dbReference type="InterPro" id="IPR057670">
    <property type="entry name" value="SH3_retrovirus"/>
</dbReference>
<feature type="region of interest" description="Disordered" evidence="1">
    <location>
        <begin position="188"/>
        <end position="266"/>
    </location>
</feature>
<evidence type="ECO:0000259" key="2">
    <source>
        <dbReference type="Pfam" id="PF07727"/>
    </source>
</evidence>
<accession>A0A5D3BV39</accession>
<feature type="compositionally biased region" description="Low complexity" evidence="1">
    <location>
        <begin position="585"/>
        <end position="611"/>
    </location>
</feature>
<evidence type="ECO:0000259" key="3">
    <source>
        <dbReference type="Pfam" id="PF25597"/>
    </source>
</evidence>
<proteinExistence type="predicted"/>
<dbReference type="EMBL" id="SSTE01018921">
    <property type="protein sequence ID" value="KAA0037483.1"/>
    <property type="molecule type" value="Genomic_DNA"/>
</dbReference>
<name>A0A5D3BV39_CUCMM</name>
<comment type="caution">
    <text evidence="5">The sequence shown here is derived from an EMBL/GenBank/DDBJ whole genome shotgun (WGS) entry which is preliminary data.</text>
</comment>
<evidence type="ECO:0000313" key="5">
    <source>
        <dbReference type="EMBL" id="TYK01959.1"/>
    </source>
</evidence>
<feature type="compositionally biased region" description="Acidic residues" evidence="1">
    <location>
        <begin position="743"/>
        <end position="753"/>
    </location>
</feature>
<dbReference type="InterPro" id="IPR013103">
    <property type="entry name" value="RVT_2"/>
</dbReference>
<dbReference type="EMBL" id="SSTD01015940">
    <property type="protein sequence ID" value="TYK01959.1"/>
    <property type="molecule type" value="Genomic_DNA"/>
</dbReference>